<keyword evidence="2" id="KW-1185">Reference proteome</keyword>
<name>E9G6E7_DAPPU</name>
<dbReference type="KEGG" id="dpx:DAPPUDRAFT_238441"/>
<dbReference type="EMBL" id="GL732533">
    <property type="protein sequence ID" value="EFX84922.1"/>
    <property type="molecule type" value="Genomic_DNA"/>
</dbReference>
<gene>
    <name evidence="1" type="ORF">DAPPUDRAFT_238441</name>
</gene>
<sequence length="151" mass="17792">MELIEKVLPLRQFKDDIEEEGLEEKYVKKRTRKSKNELPTGGSLQQSLLVKTTANLSASNHVPALPLWATKKKKKKKKKREKTHFWNGVQSSWNRTTGILPAFFFFFWTVPIFLPDLIRFPLSKLSVSSTYTLDQKDRSYLSYLEKMFRNY</sequence>
<dbReference type="AlphaFoldDB" id="E9G6E7"/>
<dbReference type="InParanoid" id="E9G6E7"/>
<protein>
    <submittedName>
        <fullName evidence="1">Uncharacterized protein</fullName>
    </submittedName>
</protein>
<reference evidence="1 2" key="1">
    <citation type="journal article" date="2011" name="Science">
        <title>The ecoresponsive genome of Daphnia pulex.</title>
        <authorList>
            <person name="Colbourne J.K."/>
            <person name="Pfrender M.E."/>
            <person name="Gilbert D."/>
            <person name="Thomas W.K."/>
            <person name="Tucker A."/>
            <person name="Oakley T.H."/>
            <person name="Tokishita S."/>
            <person name="Aerts A."/>
            <person name="Arnold G.J."/>
            <person name="Basu M.K."/>
            <person name="Bauer D.J."/>
            <person name="Caceres C.E."/>
            <person name="Carmel L."/>
            <person name="Casola C."/>
            <person name="Choi J.H."/>
            <person name="Detter J.C."/>
            <person name="Dong Q."/>
            <person name="Dusheyko S."/>
            <person name="Eads B.D."/>
            <person name="Frohlich T."/>
            <person name="Geiler-Samerotte K.A."/>
            <person name="Gerlach D."/>
            <person name="Hatcher P."/>
            <person name="Jogdeo S."/>
            <person name="Krijgsveld J."/>
            <person name="Kriventseva E.V."/>
            <person name="Kultz D."/>
            <person name="Laforsch C."/>
            <person name="Lindquist E."/>
            <person name="Lopez J."/>
            <person name="Manak J.R."/>
            <person name="Muller J."/>
            <person name="Pangilinan J."/>
            <person name="Patwardhan R.P."/>
            <person name="Pitluck S."/>
            <person name="Pritham E.J."/>
            <person name="Rechtsteiner A."/>
            <person name="Rho M."/>
            <person name="Rogozin I.B."/>
            <person name="Sakarya O."/>
            <person name="Salamov A."/>
            <person name="Schaack S."/>
            <person name="Shapiro H."/>
            <person name="Shiga Y."/>
            <person name="Skalitzky C."/>
            <person name="Smith Z."/>
            <person name="Souvorov A."/>
            <person name="Sung W."/>
            <person name="Tang Z."/>
            <person name="Tsuchiya D."/>
            <person name="Tu H."/>
            <person name="Vos H."/>
            <person name="Wang M."/>
            <person name="Wolf Y.I."/>
            <person name="Yamagata H."/>
            <person name="Yamada T."/>
            <person name="Ye Y."/>
            <person name="Shaw J.R."/>
            <person name="Andrews J."/>
            <person name="Crease T.J."/>
            <person name="Tang H."/>
            <person name="Lucas S.M."/>
            <person name="Robertson H.M."/>
            <person name="Bork P."/>
            <person name="Koonin E.V."/>
            <person name="Zdobnov E.M."/>
            <person name="Grigoriev I.V."/>
            <person name="Lynch M."/>
            <person name="Boore J.L."/>
        </authorList>
    </citation>
    <scope>NUCLEOTIDE SEQUENCE [LARGE SCALE GENOMIC DNA]</scope>
</reference>
<dbReference type="Proteomes" id="UP000000305">
    <property type="component" value="Unassembled WGS sequence"/>
</dbReference>
<accession>E9G6E7</accession>
<proteinExistence type="predicted"/>
<evidence type="ECO:0000313" key="2">
    <source>
        <dbReference type="Proteomes" id="UP000000305"/>
    </source>
</evidence>
<evidence type="ECO:0000313" key="1">
    <source>
        <dbReference type="EMBL" id="EFX84922.1"/>
    </source>
</evidence>
<dbReference type="HOGENOM" id="CLU_1733316_0_0_1"/>
<organism evidence="1 2">
    <name type="scientific">Daphnia pulex</name>
    <name type="common">Water flea</name>
    <dbReference type="NCBI Taxonomy" id="6669"/>
    <lineage>
        <taxon>Eukaryota</taxon>
        <taxon>Metazoa</taxon>
        <taxon>Ecdysozoa</taxon>
        <taxon>Arthropoda</taxon>
        <taxon>Crustacea</taxon>
        <taxon>Branchiopoda</taxon>
        <taxon>Diplostraca</taxon>
        <taxon>Cladocera</taxon>
        <taxon>Anomopoda</taxon>
        <taxon>Daphniidae</taxon>
        <taxon>Daphnia</taxon>
    </lineage>
</organism>